<protein>
    <submittedName>
        <fullName evidence="1">Uncharacterized protein</fullName>
    </submittedName>
</protein>
<dbReference type="Proteomes" id="UP000091857">
    <property type="component" value="Chromosome 12"/>
</dbReference>
<evidence type="ECO:0000313" key="2">
    <source>
        <dbReference type="Proteomes" id="UP000091857"/>
    </source>
</evidence>
<evidence type="ECO:0000313" key="1">
    <source>
        <dbReference type="EMBL" id="KAG8642456.1"/>
    </source>
</evidence>
<dbReference type="EMBL" id="CM004398">
    <property type="protein sequence ID" value="KAG8642456.1"/>
    <property type="molecule type" value="Genomic_DNA"/>
</dbReference>
<sequence length="140" mass="16026">MWKSLVVCEFQRKFWNALAYAILWSLWLSPNEKIFNDKFLSLEEVCSLVLHYVAVLLRALDESFPYTRTTILSIPEAIKAWFNTSPRIRPYIKWNTDGSSKGKPGPVAIGGVLRDSNGLFVSEFLAIEKVLSILTPRFDI</sequence>
<gene>
    <name evidence="1" type="ORF">MANES_12G088876v8</name>
</gene>
<reference evidence="2" key="1">
    <citation type="journal article" date="2016" name="Nat. Biotechnol.">
        <title>Sequencing wild and cultivated cassava and related species reveals extensive interspecific hybridization and genetic diversity.</title>
        <authorList>
            <person name="Bredeson J.V."/>
            <person name="Lyons J.B."/>
            <person name="Prochnik S.E."/>
            <person name="Wu G.A."/>
            <person name="Ha C.M."/>
            <person name="Edsinger-Gonzales E."/>
            <person name="Grimwood J."/>
            <person name="Schmutz J."/>
            <person name="Rabbi I.Y."/>
            <person name="Egesi C."/>
            <person name="Nauluvula P."/>
            <person name="Lebot V."/>
            <person name="Ndunguru J."/>
            <person name="Mkamilo G."/>
            <person name="Bart R.S."/>
            <person name="Setter T.L."/>
            <person name="Gleadow R.M."/>
            <person name="Kulakow P."/>
            <person name="Ferguson M.E."/>
            <person name="Rounsley S."/>
            <person name="Rokhsar D.S."/>
        </authorList>
    </citation>
    <scope>NUCLEOTIDE SEQUENCE [LARGE SCALE GENOMIC DNA]</scope>
    <source>
        <strain evidence="2">cv. AM560-2</strain>
    </source>
</reference>
<proteinExistence type="predicted"/>
<name>A0ACB7GR77_MANES</name>
<comment type="caution">
    <text evidence="1">The sequence shown here is derived from an EMBL/GenBank/DDBJ whole genome shotgun (WGS) entry which is preliminary data.</text>
</comment>
<keyword evidence="2" id="KW-1185">Reference proteome</keyword>
<accession>A0ACB7GR77</accession>
<organism evidence="1 2">
    <name type="scientific">Manihot esculenta</name>
    <name type="common">Cassava</name>
    <name type="synonym">Jatropha manihot</name>
    <dbReference type="NCBI Taxonomy" id="3983"/>
    <lineage>
        <taxon>Eukaryota</taxon>
        <taxon>Viridiplantae</taxon>
        <taxon>Streptophyta</taxon>
        <taxon>Embryophyta</taxon>
        <taxon>Tracheophyta</taxon>
        <taxon>Spermatophyta</taxon>
        <taxon>Magnoliopsida</taxon>
        <taxon>eudicotyledons</taxon>
        <taxon>Gunneridae</taxon>
        <taxon>Pentapetalae</taxon>
        <taxon>rosids</taxon>
        <taxon>fabids</taxon>
        <taxon>Malpighiales</taxon>
        <taxon>Euphorbiaceae</taxon>
        <taxon>Crotonoideae</taxon>
        <taxon>Manihoteae</taxon>
        <taxon>Manihot</taxon>
    </lineage>
</organism>